<reference evidence="1 2" key="1">
    <citation type="submission" date="2017-08" db="EMBL/GenBank/DDBJ databases">
        <title>Genome sequences of Ralstonia solanacearum Species Complex (RSSC) isolated from Potato bacterial wilts in Korea.</title>
        <authorList>
            <person name="Cho H."/>
            <person name="Song E.-S."/>
            <person name="Lee Y.K."/>
            <person name="Lee S."/>
            <person name="Lee S.-W."/>
            <person name="Jo A."/>
            <person name="Kim J.-G."/>
            <person name="Hwang I."/>
        </authorList>
    </citation>
    <scope>NUCLEOTIDE SEQUENCE [LARGE SCALE GENOMIC DNA]</scope>
    <source>
        <strain evidence="1 2">T98</strain>
    </source>
</reference>
<evidence type="ECO:0000313" key="1">
    <source>
        <dbReference type="EMBL" id="AXV81577.1"/>
    </source>
</evidence>
<dbReference type="AlphaFoldDB" id="A0AAD0SE05"/>
<evidence type="ECO:0000313" key="2">
    <source>
        <dbReference type="Proteomes" id="UP000261758"/>
    </source>
</evidence>
<proteinExistence type="predicted"/>
<accession>A0AAD0SE05</accession>
<gene>
    <name evidence="1" type="ORF">CJO77_08460</name>
</gene>
<protein>
    <submittedName>
        <fullName evidence="1">Uncharacterized protein</fullName>
    </submittedName>
</protein>
<dbReference type="EMBL" id="CP022759">
    <property type="protein sequence ID" value="AXV81577.1"/>
    <property type="molecule type" value="Genomic_DNA"/>
</dbReference>
<dbReference type="RefSeq" id="WP_118869470.1">
    <property type="nucleotide sequence ID" value="NZ_CP022759.1"/>
</dbReference>
<sequence length="67" mass="7724">MPLDRVIDTHTLSLPVNFTIDRNGMLADNGWDAREPAGTTERLEWMVTPLLRGEHERSGIVRRPRKK</sequence>
<dbReference type="Proteomes" id="UP000261758">
    <property type="component" value="Chromosome"/>
</dbReference>
<organism evidence="1 2">
    <name type="scientific">Ralstonia solanacearum</name>
    <name type="common">Pseudomonas solanacearum</name>
    <dbReference type="NCBI Taxonomy" id="305"/>
    <lineage>
        <taxon>Bacteria</taxon>
        <taxon>Pseudomonadati</taxon>
        <taxon>Pseudomonadota</taxon>
        <taxon>Betaproteobacteria</taxon>
        <taxon>Burkholderiales</taxon>
        <taxon>Burkholderiaceae</taxon>
        <taxon>Ralstonia</taxon>
        <taxon>Ralstonia solanacearum species complex</taxon>
    </lineage>
</organism>
<name>A0AAD0SE05_RALSL</name>